<dbReference type="PANTHER" id="PTHR40267:SF1">
    <property type="entry name" value="BLR3294 PROTEIN"/>
    <property type="match status" value="1"/>
</dbReference>
<keyword evidence="2" id="KW-1185">Reference proteome</keyword>
<name>A0ABP7FJV0_9ACTN</name>
<proteinExistence type="predicted"/>
<accession>A0ABP7FJV0</accession>
<evidence type="ECO:0000313" key="2">
    <source>
        <dbReference type="Proteomes" id="UP001500908"/>
    </source>
</evidence>
<dbReference type="Pfam" id="PF17645">
    <property type="entry name" value="Amdase"/>
    <property type="match status" value="1"/>
</dbReference>
<dbReference type="PANTHER" id="PTHR40267">
    <property type="entry name" value="BLR3294 PROTEIN"/>
    <property type="match status" value="1"/>
</dbReference>
<dbReference type="SUPFAM" id="SSF89796">
    <property type="entry name" value="CoA-transferase family III (CaiB/BaiF)"/>
    <property type="match status" value="1"/>
</dbReference>
<dbReference type="InterPro" id="IPR023606">
    <property type="entry name" value="CoA-Trfase_III_dom_1_sf"/>
</dbReference>
<comment type="caution">
    <text evidence="1">The sequence shown here is derived from an EMBL/GenBank/DDBJ whole genome shotgun (WGS) entry which is preliminary data.</text>
</comment>
<dbReference type="InterPro" id="IPR026286">
    <property type="entry name" value="MaiA/AMDase"/>
</dbReference>
<evidence type="ECO:0000313" key="1">
    <source>
        <dbReference type="EMBL" id="GAA3737758.1"/>
    </source>
</evidence>
<dbReference type="RefSeq" id="WP_344969295.1">
    <property type="nucleotide sequence ID" value="NZ_BAABDD010000006.1"/>
</dbReference>
<dbReference type="PIRSF" id="PIRSF015736">
    <property type="entry name" value="MI"/>
    <property type="match status" value="1"/>
</dbReference>
<reference evidence="2" key="1">
    <citation type="journal article" date="2019" name="Int. J. Syst. Evol. Microbiol.">
        <title>The Global Catalogue of Microorganisms (GCM) 10K type strain sequencing project: providing services to taxonomists for standard genome sequencing and annotation.</title>
        <authorList>
            <consortium name="The Broad Institute Genomics Platform"/>
            <consortium name="The Broad Institute Genome Sequencing Center for Infectious Disease"/>
            <person name="Wu L."/>
            <person name="Ma J."/>
        </authorList>
    </citation>
    <scope>NUCLEOTIDE SEQUENCE [LARGE SCALE GENOMIC DNA]</scope>
    <source>
        <strain evidence="2">JCM 17137</strain>
    </source>
</reference>
<dbReference type="InterPro" id="IPR053714">
    <property type="entry name" value="Iso_Racemase_Enz_sf"/>
</dbReference>
<dbReference type="Gene3D" id="3.40.50.12500">
    <property type="match status" value="1"/>
</dbReference>
<sequence length="247" mass="26085">MTTTLATRAAFGVIVPSTNTVVEDEYYGLRAPGVSFHAGRILIRDAALDSDEVFESFLAGLREEIGRAVESVMTCKPDHLIMGMSAETFWGGVAGNAEFESWIREMSGVGVTTGASACHAALTALGARRIGVITPYQPVADAQVRDFFTELGYEVHAVRGLKCASATSIAEVEPTSIRAAFADVDAAEVDALVQAGTNLPVIGVGAELEAELGKPVVPINAATLWHAYRSNGITDQFSGAGRLFSEF</sequence>
<gene>
    <name evidence="1" type="ORF">GCM10022402_17130</name>
</gene>
<dbReference type="Proteomes" id="UP001500908">
    <property type="component" value="Unassembled WGS sequence"/>
</dbReference>
<dbReference type="EMBL" id="BAABDD010000006">
    <property type="protein sequence ID" value="GAA3737758.1"/>
    <property type="molecule type" value="Genomic_DNA"/>
</dbReference>
<organism evidence="1 2">
    <name type="scientific">Salinactinospora qingdaonensis</name>
    <dbReference type="NCBI Taxonomy" id="702744"/>
    <lineage>
        <taxon>Bacteria</taxon>
        <taxon>Bacillati</taxon>
        <taxon>Actinomycetota</taxon>
        <taxon>Actinomycetes</taxon>
        <taxon>Streptosporangiales</taxon>
        <taxon>Nocardiopsidaceae</taxon>
        <taxon>Salinactinospora</taxon>
    </lineage>
</organism>
<protein>
    <submittedName>
        <fullName evidence="1">IgiC</fullName>
    </submittedName>
</protein>